<dbReference type="EMBL" id="CP049865">
    <property type="protein sequence ID" value="QIK72905.1"/>
    <property type="molecule type" value="Genomic_DNA"/>
</dbReference>
<keyword evidence="3" id="KW-1185">Reference proteome</keyword>
<keyword evidence="1" id="KW-1133">Transmembrane helix</keyword>
<proteinExistence type="predicted"/>
<feature type="transmembrane region" description="Helical" evidence="1">
    <location>
        <begin position="68"/>
        <end position="88"/>
    </location>
</feature>
<reference evidence="2 3" key="1">
    <citation type="submission" date="2020-03" db="EMBL/GenBank/DDBJ databases">
        <title>Propioniciclava sp. nov., isolated from Hydrophilus acuminatus.</title>
        <authorList>
            <person name="Hyun D.-W."/>
            <person name="Bae J.-W."/>
        </authorList>
    </citation>
    <scope>NUCLEOTIDE SEQUENCE [LARGE SCALE GENOMIC DNA]</scope>
    <source>
        <strain evidence="2 3">HDW11</strain>
    </source>
</reference>
<evidence type="ECO:0000313" key="3">
    <source>
        <dbReference type="Proteomes" id="UP000501058"/>
    </source>
</evidence>
<name>A0A6G7Y7W1_9ACTN</name>
<dbReference type="Proteomes" id="UP000501058">
    <property type="component" value="Chromosome"/>
</dbReference>
<dbReference type="AlphaFoldDB" id="A0A6G7Y7W1"/>
<gene>
    <name evidence="2" type="ORF">G7070_12320</name>
</gene>
<sequence length="105" mass="10995">MTRRWWAHVALAAVGVIVVVWVLTVGANPTISCREVVMHPGDTCANAQGTRVQTYQERYDAAQQARPVIGGVGALVAAFGAGLAVAEVRRAGSSGRTRPDRPAAA</sequence>
<dbReference type="KEGG" id="prv:G7070_12320"/>
<keyword evidence="1" id="KW-0812">Transmembrane</keyword>
<dbReference type="RefSeq" id="WP_166233977.1">
    <property type="nucleotide sequence ID" value="NZ_CP049865.1"/>
</dbReference>
<feature type="transmembrane region" description="Helical" evidence="1">
    <location>
        <begin position="5"/>
        <end position="24"/>
    </location>
</feature>
<protein>
    <submittedName>
        <fullName evidence="2">NYN domain-containing protein</fullName>
    </submittedName>
</protein>
<organism evidence="2 3">
    <name type="scientific">Propioniciclava coleopterorum</name>
    <dbReference type="NCBI Taxonomy" id="2714937"/>
    <lineage>
        <taxon>Bacteria</taxon>
        <taxon>Bacillati</taxon>
        <taxon>Actinomycetota</taxon>
        <taxon>Actinomycetes</taxon>
        <taxon>Propionibacteriales</taxon>
        <taxon>Propionibacteriaceae</taxon>
        <taxon>Propioniciclava</taxon>
    </lineage>
</organism>
<keyword evidence="1" id="KW-0472">Membrane</keyword>
<accession>A0A6G7Y7W1</accession>
<evidence type="ECO:0000256" key="1">
    <source>
        <dbReference type="SAM" id="Phobius"/>
    </source>
</evidence>
<evidence type="ECO:0000313" key="2">
    <source>
        <dbReference type="EMBL" id="QIK72905.1"/>
    </source>
</evidence>